<dbReference type="EMBL" id="JAEQNA010000005">
    <property type="protein sequence ID" value="MBL0421459.1"/>
    <property type="molecule type" value="Genomic_DNA"/>
</dbReference>
<dbReference type="GO" id="GO:0044781">
    <property type="term" value="P:bacterial-type flagellum organization"/>
    <property type="evidence" value="ECO:0007669"/>
    <property type="project" value="UniProtKB-UniRule"/>
</dbReference>
<organism evidence="8 9">
    <name type="scientific">Ramlibacter aurantiacus</name>
    <dbReference type="NCBI Taxonomy" id="2801330"/>
    <lineage>
        <taxon>Bacteria</taxon>
        <taxon>Pseudomonadati</taxon>
        <taxon>Pseudomonadota</taxon>
        <taxon>Betaproteobacteria</taxon>
        <taxon>Burkholderiales</taxon>
        <taxon>Comamonadaceae</taxon>
        <taxon>Ramlibacter</taxon>
    </lineage>
</organism>
<keyword evidence="4" id="KW-0472">Membrane</keyword>
<keyword evidence="9" id="KW-1185">Reference proteome</keyword>
<accession>A0A937D2C3</accession>
<reference evidence="8" key="1">
    <citation type="submission" date="2021-01" db="EMBL/GenBank/DDBJ databases">
        <title>Ramlibacter sp. strain AW1 16S ribosomal RNA gene Genome sequencing and assembly.</title>
        <authorList>
            <person name="Kang M."/>
        </authorList>
    </citation>
    <scope>NUCLEOTIDE SEQUENCE</scope>
    <source>
        <strain evidence="8">AW1</strain>
    </source>
</reference>
<evidence type="ECO:0000256" key="1">
    <source>
        <dbReference type="ARBA" id="ARBA00022475"/>
    </source>
</evidence>
<proteinExistence type="inferred from homology"/>
<gene>
    <name evidence="8" type="primary">fliO</name>
    <name evidence="8" type="ORF">JI739_13965</name>
</gene>
<keyword evidence="5 7" id="KW-0975">Bacterial flagellum</keyword>
<keyword evidence="1 7" id="KW-1003">Cell membrane</keyword>
<evidence type="ECO:0000256" key="6">
    <source>
        <dbReference type="ARBA" id="ARBA00037937"/>
    </source>
</evidence>
<evidence type="ECO:0000256" key="5">
    <source>
        <dbReference type="ARBA" id="ARBA00023143"/>
    </source>
</evidence>
<dbReference type="InterPro" id="IPR022781">
    <property type="entry name" value="Flagellar_biosynth_FliO"/>
</dbReference>
<evidence type="ECO:0000256" key="2">
    <source>
        <dbReference type="ARBA" id="ARBA00022692"/>
    </source>
</evidence>
<comment type="subcellular location">
    <subcellularLocation>
        <location evidence="7">Cell membrane</location>
    </subcellularLocation>
    <subcellularLocation>
        <location evidence="7">Bacterial flagellum basal body</location>
    </subcellularLocation>
</comment>
<dbReference type="Pfam" id="PF04347">
    <property type="entry name" value="FliO"/>
    <property type="match status" value="1"/>
</dbReference>
<dbReference type="GO" id="GO:0005886">
    <property type="term" value="C:plasma membrane"/>
    <property type="evidence" value="ECO:0007669"/>
    <property type="project" value="UniProtKB-SubCell"/>
</dbReference>
<keyword evidence="8" id="KW-0966">Cell projection</keyword>
<keyword evidence="3" id="KW-1133">Transmembrane helix</keyword>
<comment type="similarity">
    <text evidence="6 7">Belongs to the FliO/MopB family.</text>
</comment>
<evidence type="ECO:0000313" key="8">
    <source>
        <dbReference type="EMBL" id="MBL0421459.1"/>
    </source>
</evidence>
<name>A0A937D2C3_9BURK</name>
<dbReference type="NCBIfam" id="TIGR03500">
    <property type="entry name" value="FliO_TIGR"/>
    <property type="match status" value="1"/>
</dbReference>
<evidence type="ECO:0000313" key="9">
    <source>
        <dbReference type="Proteomes" id="UP000613011"/>
    </source>
</evidence>
<dbReference type="InterPro" id="IPR052205">
    <property type="entry name" value="FliO/MopB"/>
</dbReference>
<sequence>MTWSLLMLLLVAALIPASLWLVRRLQTLQPSRGPRVMEVVAQLPLGPRERVTAVRVGRQVLVLGVTAQQITLLAEAPEGSLELPQPSGPRQDFASVMQSVAGRFHPGRPR</sequence>
<keyword evidence="8" id="KW-0282">Flagellum</keyword>
<keyword evidence="8" id="KW-0969">Cilium</keyword>
<dbReference type="GO" id="GO:0009425">
    <property type="term" value="C:bacterial-type flagellum basal body"/>
    <property type="evidence" value="ECO:0007669"/>
    <property type="project" value="UniProtKB-SubCell"/>
</dbReference>
<comment type="caution">
    <text evidence="8">The sequence shown here is derived from an EMBL/GenBank/DDBJ whole genome shotgun (WGS) entry which is preliminary data.</text>
</comment>
<dbReference type="Proteomes" id="UP000613011">
    <property type="component" value="Unassembled WGS sequence"/>
</dbReference>
<keyword evidence="2" id="KW-0812">Transmembrane</keyword>
<protein>
    <recommendedName>
        <fullName evidence="7">Flagellar protein</fullName>
    </recommendedName>
</protein>
<evidence type="ECO:0000256" key="7">
    <source>
        <dbReference type="RuleBase" id="RU362064"/>
    </source>
</evidence>
<evidence type="ECO:0000256" key="4">
    <source>
        <dbReference type="ARBA" id="ARBA00023136"/>
    </source>
</evidence>
<dbReference type="RefSeq" id="WP_236589637.1">
    <property type="nucleotide sequence ID" value="NZ_JAEQNA010000005.1"/>
</dbReference>
<dbReference type="PANTHER" id="PTHR38766">
    <property type="entry name" value="FLAGELLAR PROTEIN FLIO"/>
    <property type="match status" value="1"/>
</dbReference>
<dbReference type="PANTHER" id="PTHR38766:SF1">
    <property type="entry name" value="FLAGELLAR PROTEIN FLIO"/>
    <property type="match status" value="1"/>
</dbReference>
<evidence type="ECO:0000256" key="3">
    <source>
        <dbReference type="ARBA" id="ARBA00022989"/>
    </source>
</evidence>
<dbReference type="AlphaFoldDB" id="A0A937D2C3"/>